<reference evidence="3 4" key="1">
    <citation type="submission" date="2018-06" db="EMBL/GenBank/DDBJ databases">
        <authorList>
            <consortium name="Pathogen Informatics"/>
            <person name="Doyle S."/>
        </authorList>
    </citation>
    <scope>NUCLEOTIDE SEQUENCE [LARGE SCALE GENOMIC DNA]</scope>
    <source>
        <strain evidence="3 4">NCTC13336</strain>
    </source>
</reference>
<dbReference type="Proteomes" id="UP000254293">
    <property type="component" value="Unassembled WGS sequence"/>
</dbReference>
<dbReference type="AlphaFoldDB" id="A0A377QYT9"/>
<dbReference type="SUPFAM" id="SSF82185">
    <property type="entry name" value="Histone H3 K4-specific methyltransferase SET7/9 N-terminal domain"/>
    <property type="match status" value="1"/>
</dbReference>
<evidence type="ECO:0000256" key="2">
    <source>
        <dbReference type="SAM" id="SignalP"/>
    </source>
</evidence>
<feature type="compositionally biased region" description="Low complexity" evidence="1">
    <location>
        <begin position="47"/>
        <end position="58"/>
    </location>
</feature>
<protein>
    <submittedName>
        <fullName evidence="3">MORN repeat variant</fullName>
    </submittedName>
</protein>
<sequence>MAKPSPTLLLPAAALALIWAQPAAACNPQDSNYHACVYHNHILPQQQQMQQQQQQQRQKPPVVDPRSLQCAPRQDGGRNCGYYWKHNGQPDYEYGENAAGQFDGVFKRYHANGRLREISRYRNGKQEGEMRTFYENGQLQTSRFYQNDKEHGPYKGWHENGKPMFSTANCQGRPCAPELQYDEQGRLTARKEFTPSGGFKRYLRLDEQGRPHGEEVVGLYRNGETVTDKDGYTMTDYTVQWKHGVKDGDEIHYKDRPKRGKQRVDYVIKWKDGRQVSR</sequence>
<feature type="signal peptide" evidence="2">
    <location>
        <begin position="1"/>
        <end position="25"/>
    </location>
</feature>
<gene>
    <name evidence="3" type="ORF">NCTC13336_00097</name>
</gene>
<evidence type="ECO:0000256" key="1">
    <source>
        <dbReference type="SAM" id="MobiDB-lite"/>
    </source>
</evidence>
<evidence type="ECO:0000313" key="3">
    <source>
        <dbReference type="EMBL" id="STQ99910.1"/>
    </source>
</evidence>
<keyword evidence="2" id="KW-0732">Signal</keyword>
<name>A0A377QYT9_9NEIS</name>
<evidence type="ECO:0000313" key="4">
    <source>
        <dbReference type="Proteomes" id="UP000254293"/>
    </source>
</evidence>
<dbReference type="OrthoDB" id="6933972at2"/>
<accession>A0A377QYT9</accession>
<dbReference type="EMBL" id="UGJJ01000001">
    <property type="protein sequence ID" value="STQ99910.1"/>
    <property type="molecule type" value="Genomic_DNA"/>
</dbReference>
<organism evidence="3 4">
    <name type="scientific">Kingella potus</name>
    <dbReference type="NCBI Taxonomy" id="265175"/>
    <lineage>
        <taxon>Bacteria</taxon>
        <taxon>Pseudomonadati</taxon>
        <taxon>Pseudomonadota</taxon>
        <taxon>Betaproteobacteria</taxon>
        <taxon>Neisseriales</taxon>
        <taxon>Neisseriaceae</taxon>
        <taxon>Kingella</taxon>
    </lineage>
</organism>
<feature type="region of interest" description="Disordered" evidence="1">
    <location>
        <begin position="47"/>
        <end position="74"/>
    </location>
</feature>
<dbReference type="InterPro" id="IPR011652">
    <property type="entry name" value="MORN_2"/>
</dbReference>
<keyword evidence="4" id="KW-1185">Reference proteome</keyword>
<proteinExistence type="predicted"/>
<feature type="chain" id="PRO_5016714856" evidence="2">
    <location>
        <begin position="26"/>
        <end position="278"/>
    </location>
</feature>
<dbReference type="RefSeq" id="WP_115307256.1">
    <property type="nucleotide sequence ID" value="NZ_UGJJ01000001.1"/>
</dbReference>
<dbReference type="Gene3D" id="3.90.930.1">
    <property type="match status" value="1"/>
</dbReference>
<dbReference type="Pfam" id="PF07661">
    <property type="entry name" value="MORN_2"/>
    <property type="match status" value="3"/>
</dbReference>